<dbReference type="GO" id="GO:0004497">
    <property type="term" value="F:monooxygenase activity"/>
    <property type="evidence" value="ECO:0007669"/>
    <property type="project" value="UniProtKB-KW"/>
</dbReference>
<dbReference type="SUPFAM" id="SSF48264">
    <property type="entry name" value="Cytochrome P450"/>
    <property type="match status" value="1"/>
</dbReference>
<dbReference type="GO" id="GO:0016705">
    <property type="term" value="F:oxidoreductase activity, acting on paired donors, with incorporation or reduction of molecular oxygen"/>
    <property type="evidence" value="ECO:0007669"/>
    <property type="project" value="InterPro"/>
</dbReference>
<keyword evidence="4" id="KW-0443">Lipid metabolism</keyword>
<dbReference type="Pfam" id="PF00067">
    <property type="entry name" value="p450"/>
    <property type="match status" value="1"/>
</dbReference>
<keyword evidence="7" id="KW-0560">Oxidoreductase</keyword>
<proteinExistence type="inferred from homology"/>
<keyword evidence="7" id="KW-0503">Monooxygenase</keyword>
<comment type="subcellular location">
    <subcellularLocation>
        <location evidence="2">Endoplasmic reticulum membrane</location>
        <topology evidence="2">Single-pass membrane protein</topology>
    </subcellularLocation>
</comment>
<gene>
    <name evidence="10" type="ORF">VSDG_05910</name>
</gene>
<evidence type="ECO:0008006" key="12">
    <source>
        <dbReference type="Google" id="ProtNLM"/>
    </source>
</evidence>
<evidence type="ECO:0000256" key="2">
    <source>
        <dbReference type="ARBA" id="ARBA00004389"/>
    </source>
</evidence>
<evidence type="ECO:0000256" key="7">
    <source>
        <dbReference type="ARBA" id="ARBA00023033"/>
    </source>
</evidence>
<evidence type="ECO:0000256" key="6">
    <source>
        <dbReference type="ARBA" id="ARBA00023004"/>
    </source>
</evidence>
<dbReference type="InterPro" id="IPR002403">
    <property type="entry name" value="Cyt_P450_E_grp-IV"/>
</dbReference>
<evidence type="ECO:0000313" key="10">
    <source>
        <dbReference type="EMBL" id="ROV94422.1"/>
    </source>
</evidence>
<dbReference type="EMBL" id="LJZO01000028">
    <property type="protein sequence ID" value="ROV94422.1"/>
    <property type="molecule type" value="Genomic_DNA"/>
</dbReference>
<comment type="cofactor">
    <cofactor evidence="1">
        <name>heme</name>
        <dbReference type="ChEBI" id="CHEBI:30413"/>
    </cofactor>
</comment>
<dbReference type="GO" id="GO:0020037">
    <property type="term" value="F:heme binding"/>
    <property type="evidence" value="ECO:0007669"/>
    <property type="project" value="InterPro"/>
</dbReference>
<comment type="similarity">
    <text evidence="3">Belongs to the cytochrome P450 family.</text>
</comment>
<keyword evidence="9" id="KW-0472">Membrane</keyword>
<dbReference type="AlphaFoldDB" id="A0A423VTW7"/>
<evidence type="ECO:0000256" key="4">
    <source>
        <dbReference type="ARBA" id="ARBA00022516"/>
    </source>
</evidence>
<reference evidence="10 11" key="1">
    <citation type="submission" date="2015-09" db="EMBL/GenBank/DDBJ databases">
        <title>Host preference determinants of Valsa canker pathogens revealed by comparative genomics.</title>
        <authorList>
            <person name="Yin Z."/>
            <person name="Huang L."/>
        </authorList>
    </citation>
    <scope>NUCLEOTIDE SEQUENCE [LARGE SCALE GENOMIC DNA]</scope>
    <source>
        <strain evidence="10 11">YSFL</strain>
    </source>
</reference>
<dbReference type="InterPro" id="IPR001128">
    <property type="entry name" value="Cyt_P450"/>
</dbReference>
<evidence type="ECO:0000256" key="8">
    <source>
        <dbReference type="SAM" id="MobiDB-lite"/>
    </source>
</evidence>
<dbReference type="PRINTS" id="PR00465">
    <property type="entry name" value="EP450IV"/>
</dbReference>
<evidence type="ECO:0000256" key="9">
    <source>
        <dbReference type="SAM" id="Phobius"/>
    </source>
</evidence>
<organism evidence="10 11">
    <name type="scientific">Cytospora chrysosperma</name>
    <name type="common">Cytospora canker fungus</name>
    <name type="synonym">Sphaeria chrysosperma</name>
    <dbReference type="NCBI Taxonomy" id="252740"/>
    <lineage>
        <taxon>Eukaryota</taxon>
        <taxon>Fungi</taxon>
        <taxon>Dikarya</taxon>
        <taxon>Ascomycota</taxon>
        <taxon>Pezizomycotina</taxon>
        <taxon>Sordariomycetes</taxon>
        <taxon>Sordariomycetidae</taxon>
        <taxon>Diaporthales</taxon>
        <taxon>Cytosporaceae</taxon>
        <taxon>Cytospora</taxon>
    </lineage>
</organism>
<dbReference type="PANTHER" id="PTHR24306:SF7">
    <property type="entry name" value="AHBB"/>
    <property type="match status" value="1"/>
</dbReference>
<dbReference type="OrthoDB" id="3366823at2759"/>
<evidence type="ECO:0000256" key="1">
    <source>
        <dbReference type="ARBA" id="ARBA00001971"/>
    </source>
</evidence>
<feature type="region of interest" description="Disordered" evidence="8">
    <location>
        <begin position="548"/>
        <end position="580"/>
    </location>
</feature>
<protein>
    <recommendedName>
        <fullName evidence="12">Cytochrome P450</fullName>
    </recommendedName>
</protein>
<keyword evidence="9" id="KW-1133">Transmembrane helix</keyword>
<feature type="transmembrane region" description="Helical" evidence="9">
    <location>
        <begin position="20"/>
        <end position="37"/>
    </location>
</feature>
<keyword evidence="11" id="KW-1185">Reference proteome</keyword>
<keyword evidence="9" id="KW-0812">Transmembrane</keyword>
<dbReference type="Gene3D" id="1.10.630.10">
    <property type="entry name" value="Cytochrome P450"/>
    <property type="match status" value="1"/>
</dbReference>
<keyword evidence="5" id="KW-0479">Metal-binding</keyword>
<keyword evidence="4" id="KW-0444">Lipid biosynthesis</keyword>
<sequence>MSGLLATVQSLLSHIPQGSLPVLVVTFIIICLTTRFLSRNYVDSAERTSTNGARRAPAVPYWIPYFGHIPQMAFDSDTFLSGLRKLYPGGAFSLKFFGGTYTVIYKPGLVSALDSLPAHVADGHAAEKYLMKSNFGYPGSRSDMETYDKMHGDLTSQYEKLISEPALKKMVDSTVQRLRHNIAEFVTFNDSEVDQAVWERTAGAATVEDAKGEVVVEADLLDLVRNFVAMTANASLFGTDFVENYPDFWEHLWMFDEGFMVLAMDLPSFLPIGKAIRARRGKYEVMRCLREFELALDRDREGGDPAPEWSDLDNVSPLIQGRLDEVYRKHDMTIRQRTACDFELAWAMNANSNPLVFWMLWRIYSDAVLLARIREEIETYIVLEKPAQGFGAAFNAALRIESIDTDGLLNNCPFLKAAYIETLRLDVGAWSLKAIREDTIISNQSDDSAKKLLLPSGTYALGTHELHHMDPDAFEDPTDWRIHRHIKWTAANEKGEKKPVVDTGVISPYSGGVSMFRGQQYAVIEILSFSAAIIAMYDMQPAGGGPWKLPKQAKSAGTKRPTSSTRVQIKSRVLPSKTAS</sequence>
<dbReference type="Proteomes" id="UP000284375">
    <property type="component" value="Unassembled WGS sequence"/>
</dbReference>
<evidence type="ECO:0000256" key="5">
    <source>
        <dbReference type="ARBA" id="ARBA00022723"/>
    </source>
</evidence>
<dbReference type="GO" id="GO:0005506">
    <property type="term" value="F:iron ion binding"/>
    <property type="evidence" value="ECO:0007669"/>
    <property type="project" value="InterPro"/>
</dbReference>
<dbReference type="PANTHER" id="PTHR24306">
    <property type="match status" value="1"/>
</dbReference>
<evidence type="ECO:0000256" key="3">
    <source>
        <dbReference type="ARBA" id="ARBA00010617"/>
    </source>
</evidence>
<accession>A0A423VTW7</accession>
<dbReference type="GO" id="GO:0005789">
    <property type="term" value="C:endoplasmic reticulum membrane"/>
    <property type="evidence" value="ECO:0007669"/>
    <property type="project" value="UniProtKB-SubCell"/>
</dbReference>
<name>A0A423VTW7_CYTCH</name>
<comment type="caution">
    <text evidence="10">The sequence shown here is derived from an EMBL/GenBank/DDBJ whole genome shotgun (WGS) entry which is preliminary data.</text>
</comment>
<dbReference type="STRING" id="252740.A0A423VTW7"/>
<keyword evidence="6" id="KW-0408">Iron</keyword>
<dbReference type="InterPro" id="IPR036396">
    <property type="entry name" value="Cyt_P450_sf"/>
</dbReference>
<evidence type="ECO:0000313" key="11">
    <source>
        <dbReference type="Proteomes" id="UP000284375"/>
    </source>
</evidence>